<gene>
    <name evidence="7" type="primary">metXA</name>
    <name evidence="10" type="ORF">A2519_20210</name>
</gene>
<dbReference type="Gene3D" id="3.40.50.1820">
    <property type="entry name" value="alpha/beta hydrolase"/>
    <property type="match status" value="1"/>
</dbReference>
<feature type="domain" description="AB hydrolase-1" evidence="9">
    <location>
        <begin position="48"/>
        <end position="357"/>
    </location>
</feature>
<comment type="catalytic activity">
    <reaction evidence="7">
        <text>L-homoserine + acetyl-CoA = O-acetyl-L-homoserine + CoA</text>
        <dbReference type="Rhea" id="RHEA:13701"/>
        <dbReference type="ChEBI" id="CHEBI:57287"/>
        <dbReference type="ChEBI" id="CHEBI:57288"/>
        <dbReference type="ChEBI" id="CHEBI:57476"/>
        <dbReference type="ChEBI" id="CHEBI:57716"/>
        <dbReference type="EC" id="2.3.1.31"/>
    </reaction>
</comment>
<comment type="caution">
    <text evidence="7">Lacks conserved residue(s) required for the propagation of feature annotation.</text>
</comment>
<proteinExistence type="inferred from homology"/>
<dbReference type="Proteomes" id="UP000179243">
    <property type="component" value="Unassembled WGS sequence"/>
</dbReference>
<dbReference type="InterPro" id="IPR029058">
    <property type="entry name" value="AB_hydrolase_fold"/>
</dbReference>
<feature type="binding site" evidence="7">
    <location>
        <position position="223"/>
    </location>
    <ligand>
        <name>substrate</name>
    </ligand>
</feature>
<evidence type="ECO:0000256" key="1">
    <source>
        <dbReference type="ARBA" id="ARBA00011738"/>
    </source>
</evidence>
<dbReference type="PANTHER" id="PTHR32268">
    <property type="entry name" value="HOMOSERINE O-ACETYLTRANSFERASE"/>
    <property type="match status" value="1"/>
</dbReference>
<dbReference type="PIRSF" id="PIRSF000443">
    <property type="entry name" value="Homoser_Ac_trans"/>
    <property type="match status" value="1"/>
</dbReference>
<evidence type="ECO:0000256" key="2">
    <source>
        <dbReference type="ARBA" id="ARBA00022490"/>
    </source>
</evidence>
<evidence type="ECO:0000313" key="11">
    <source>
        <dbReference type="Proteomes" id="UP000179243"/>
    </source>
</evidence>
<sequence>MEQLIVEKQILELGLDKNQVIVLDSGKSFGPISIAYEIIGTLNEKKDNAILICHALSGDSHVAGKYALEDKKPGWWDVMVGPGKPFDTDTYCIICSNTLGGCRGTTGPASINPVTEKPYALDFPVITINDMVKVQKLLIDHLGIQQLYCVAGGSMGGMQALAWIINFPSMVRSAAIIASAAYTSSLGIAFDKVGRNAIMSDPNFGSGDYYGRTLPRHGLAIARMIGHITYLSDESMRKKFSRSLQDKDELSFELSDDFAVESYLEYQGGSFVQRFDANSYLYVTKAMDYFDLPGKYGSLEKALKDVTARMLVVSFTSDWLFPTYQSVEIVKALMKNRKDVSFCEIQSSAGHDAFLLEFEKLGRILQSFLGNGRTGS</sequence>
<keyword evidence="4 7" id="KW-0808">Transferase</keyword>
<keyword evidence="6 7" id="KW-0012">Acyltransferase</keyword>
<dbReference type="InterPro" id="IPR000073">
    <property type="entry name" value="AB_hydrolase_1"/>
</dbReference>
<evidence type="ECO:0000256" key="6">
    <source>
        <dbReference type="ARBA" id="ARBA00023315"/>
    </source>
</evidence>
<dbReference type="AlphaFoldDB" id="A0A1F7FL99"/>
<evidence type="ECO:0000256" key="8">
    <source>
        <dbReference type="PIRSR" id="PIRSR000443-1"/>
    </source>
</evidence>
<evidence type="ECO:0000256" key="7">
    <source>
        <dbReference type="HAMAP-Rule" id="MF_00296"/>
    </source>
</evidence>
<dbReference type="NCBIfam" id="NF001209">
    <property type="entry name" value="PRK00175.1"/>
    <property type="match status" value="1"/>
</dbReference>
<feature type="active site" evidence="7 8">
    <location>
        <position position="351"/>
    </location>
</feature>
<dbReference type="UniPathway" id="UPA00051">
    <property type="reaction ID" value="UER00074"/>
</dbReference>
<dbReference type="HAMAP" id="MF_00296">
    <property type="entry name" value="MetX_acyltransf"/>
    <property type="match status" value="1"/>
</dbReference>
<comment type="subunit">
    <text evidence="1 7">Homodimer.</text>
</comment>
<dbReference type="Pfam" id="PF00561">
    <property type="entry name" value="Abhydrolase_1"/>
    <property type="match status" value="1"/>
</dbReference>
<dbReference type="EC" id="2.3.1.31" evidence="7"/>
<evidence type="ECO:0000256" key="5">
    <source>
        <dbReference type="ARBA" id="ARBA00023167"/>
    </source>
</evidence>
<protein>
    <recommendedName>
        <fullName evidence="7">Homoserine O-acetyltransferase</fullName>
        <shortName evidence="7">HAT</shortName>
        <ecNumber evidence="7">2.3.1.31</ecNumber>
    </recommendedName>
    <alternativeName>
        <fullName evidence="7">Homoserine transacetylase</fullName>
        <shortName evidence="7">HTA</shortName>
    </alternativeName>
</protein>
<name>A0A1F7FL99_UNCRA</name>
<keyword evidence="3 7" id="KW-0028">Amino-acid biosynthesis</keyword>
<dbReference type="NCBIfam" id="TIGR01392">
    <property type="entry name" value="homoserO_Ac_trn"/>
    <property type="match status" value="1"/>
</dbReference>
<dbReference type="GO" id="GO:0005737">
    <property type="term" value="C:cytoplasm"/>
    <property type="evidence" value="ECO:0007669"/>
    <property type="project" value="UniProtKB-SubCell"/>
</dbReference>
<evidence type="ECO:0000256" key="4">
    <source>
        <dbReference type="ARBA" id="ARBA00022679"/>
    </source>
</evidence>
<comment type="similarity">
    <text evidence="7">Belongs to the AB hydrolase superfamily. MetX family.</text>
</comment>
<dbReference type="PANTHER" id="PTHR32268:SF11">
    <property type="entry name" value="HOMOSERINE O-ACETYLTRANSFERASE"/>
    <property type="match status" value="1"/>
</dbReference>
<dbReference type="FunFam" id="1.10.1740.110:FF:000001">
    <property type="entry name" value="Homoserine O-acetyltransferase"/>
    <property type="match status" value="1"/>
</dbReference>
<feature type="active site" evidence="7 8">
    <location>
        <position position="318"/>
    </location>
</feature>
<accession>A0A1F7FL99</accession>
<comment type="subcellular location">
    <subcellularLocation>
        <location evidence="7">Cytoplasm</location>
    </subcellularLocation>
</comment>
<keyword evidence="5 7" id="KW-0486">Methionine biosynthesis</keyword>
<dbReference type="Gene3D" id="1.10.1740.110">
    <property type="match status" value="1"/>
</dbReference>
<dbReference type="EMBL" id="MFYX01000006">
    <property type="protein sequence ID" value="OGK07485.1"/>
    <property type="molecule type" value="Genomic_DNA"/>
</dbReference>
<dbReference type="GO" id="GO:0009092">
    <property type="term" value="P:homoserine metabolic process"/>
    <property type="evidence" value="ECO:0007669"/>
    <property type="project" value="TreeGrafter"/>
</dbReference>
<comment type="caution">
    <text evidence="10">The sequence shown here is derived from an EMBL/GenBank/DDBJ whole genome shotgun (WGS) entry which is preliminary data.</text>
</comment>
<keyword evidence="2 7" id="KW-0963">Cytoplasm</keyword>
<evidence type="ECO:0000313" key="10">
    <source>
        <dbReference type="EMBL" id="OGK07485.1"/>
    </source>
</evidence>
<dbReference type="SUPFAM" id="SSF53474">
    <property type="entry name" value="alpha/beta-Hydrolases"/>
    <property type="match status" value="1"/>
</dbReference>
<evidence type="ECO:0000259" key="9">
    <source>
        <dbReference type="Pfam" id="PF00561"/>
    </source>
</evidence>
<reference evidence="10 11" key="1">
    <citation type="journal article" date="2016" name="Nat. Commun.">
        <title>Thousands of microbial genomes shed light on interconnected biogeochemical processes in an aquifer system.</title>
        <authorList>
            <person name="Anantharaman K."/>
            <person name="Brown C.T."/>
            <person name="Hug L.A."/>
            <person name="Sharon I."/>
            <person name="Castelle C.J."/>
            <person name="Probst A.J."/>
            <person name="Thomas B.C."/>
            <person name="Singh A."/>
            <person name="Wilkins M.J."/>
            <person name="Karaoz U."/>
            <person name="Brodie E.L."/>
            <person name="Williams K.H."/>
            <person name="Hubbard S.S."/>
            <person name="Banfield J.F."/>
        </authorList>
    </citation>
    <scope>NUCLEOTIDE SEQUENCE [LARGE SCALE GENOMIC DNA]</scope>
</reference>
<organism evidence="10 11">
    <name type="scientific">Candidatus Raymondbacteria bacterium RIFOXYD12_FULL_49_13</name>
    <dbReference type="NCBI Taxonomy" id="1817890"/>
    <lineage>
        <taxon>Bacteria</taxon>
        <taxon>Raymondiibacteriota</taxon>
    </lineage>
</organism>
<evidence type="ECO:0000256" key="3">
    <source>
        <dbReference type="ARBA" id="ARBA00022605"/>
    </source>
</evidence>
<comment type="function">
    <text evidence="7">Transfers an acetyl group from acetyl-CoA to L-homoserine, forming acetyl-L-homoserine.</text>
</comment>
<dbReference type="InterPro" id="IPR008220">
    <property type="entry name" value="HAT_MetX-like"/>
</dbReference>
<feature type="binding site" evidence="7">
    <location>
        <position position="352"/>
    </location>
    <ligand>
        <name>substrate</name>
    </ligand>
</feature>
<comment type="pathway">
    <text evidence="7">Amino-acid biosynthesis; L-methionine biosynthesis via de novo pathway; O-acetyl-L-homoserine from L-homoserine: step 1/1.</text>
</comment>
<feature type="active site" description="Nucleophile" evidence="7 8">
    <location>
        <position position="154"/>
    </location>
</feature>
<dbReference type="GO" id="GO:0004414">
    <property type="term" value="F:homoserine O-acetyltransferase activity"/>
    <property type="evidence" value="ECO:0007669"/>
    <property type="project" value="UniProtKB-UniRule"/>
</dbReference>
<dbReference type="GO" id="GO:0009086">
    <property type="term" value="P:methionine biosynthetic process"/>
    <property type="evidence" value="ECO:0007669"/>
    <property type="project" value="UniProtKB-UniRule"/>
</dbReference>